<evidence type="ECO:0000313" key="3">
    <source>
        <dbReference type="Proteomes" id="UP000604661"/>
    </source>
</evidence>
<dbReference type="InterPro" id="IPR024047">
    <property type="entry name" value="MM3350-like_sf"/>
</dbReference>
<sequence>MEDLFARLERTLNPELPSLTESQQKLLQELSIDENQPGTILHDFQTLIDFLQPNGVEVSSVNNLLPLKVLSEVNSRLSHPIEIKLKRPVQKSYPYINGLYLLLRSSGIGQIRSQGKKQILVLDAATLESWSNLNSTERYFNLLEAWLIWGNNEILGEHQDSFGNLFRCIQLWPRIPDKGLKFPKYDDQHNISYYPGLHNVALLELFGLLSIKQGKPQEGKGWRITSLQRLPFGDALLQLLFPLGIRGELQDDVNVTFGKLQSHFQAFFPEWEHNLFVPKQGLIDGIYIFKVSISQVWRRIAIPAKKSLGWLAEIILDAFDFDYDHLYEFSYKDRFGRTIKIGHPYLETPPFADQVQIGDLSLEPGAKMTYLYDFGDNWKFDVQLEAINPPDNKIKKPKILEVHGNAPQQYWSEDDESDDDEGE</sequence>
<proteinExistence type="predicted"/>
<protein>
    <submittedName>
        <fullName evidence="2">Plasmid pRiA4b ORF-3 family protein</fullName>
    </submittedName>
</protein>
<dbReference type="SUPFAM" id="SSF159941">
    <property type="entry name" value="MM3350-like"/>
    <property type="match status" value="1"/>
</dbReference>
<gene>
    <name evidence="2" type="ORF">H6G95_16950</name>
</gene>
<organism evidence="2 3">
    <name type="scientific">Nostoc linckia FACHB-391</name>
    <dbReference type="NCBI Taxonomy" id="2692906"/>
    <lineage>
        <taxon>Bacteria</taxon>
        <taxon>Bacillati</taxon>
        <taxon>Cyanobacteriota</taxon>
        <taxon>Cyanophyceae</taxon>
        <taxon>Nostocales</taxon>
        <taxon>Nostocaceae</taxon>
        <taxon>Nostoc</taxon>
    </lineage>
</organism>
<feature type="domain" description="Plasmid pRiA4b Orf3-like" evidence="1">
    <location>
        <begin position="294"/>
        <end position="408"/>
    </location>
</feature>
<evidence type="ECO:0000313" key="2">
    <source>
        <dbReference type="EMBL" id="MBD2562269.1"/>
    </source>
</evidence>
<evidence type="ECO:0000259" key="1">
    <source>
        <dbReference type="Pfam" id="PF07929"/>
    </source>
</evidence>
<accession>A0ABR8EZM8</accession>
<reference evidence="2 3" key="1">
    <citation type="journal article" date="2020" name="ISME J.">
        <title>Comparative genomics reveals insights into cyanobacterial evolution and habitat adaptation.</title>
        <authorList>
            <person name="Chen M.Y."/>
            <person name="Teng W.K."/>
            <person name="Zhao L."/>
            <person name="Hu C.X."/>
            <person name="Zhou Y.K."/>
            <person name="Han B.P."/>
            <person name="Song L.R."/>
            <person name="Shu W.S."/>
        </authorList>
    </citation>
    <scope>NUCLEOTIDE SEQUENCE [LARGE SCALE GENOMIC DNA]</scope>
    <source>
        <strain evidence="2 3">FACHB-391</strain>
    </source>
</reference>
<dbReference type="EMBL" id="JACJTE010000017">
    <property type="protein sequence ID" value="MBD2562269.1"/>
    <property type="molecule type" value="Genomic_DNA"/>
</dbReference>
<comment type="caution">
    <text evidence="2">The sequence shown here is derived from an EMBL/GenBank/DDBJ whole genome shotgun (WGS) entry which is preliminary data.</text>
</comment>
<dbReference type="PANTHER" id="PTHR41878:SF1">
    <property type="entry name" value="TNPR PROTEIN"/>
    <property type="match status" value="1"/>
</dbReference>
<keyword evidence="3" id="KW-1185">Reference proteome</keyword>
<name>A0ABR8EZM8_NOSLI</name>
<dbReference type="InterPro" id="IPR012912">
    <property type="entry name" value="Plasmid_pRiA4b_Orf3-like"/>
</dbReference>
<dbReference type="Gene3D" id="3.10.290.30">
    <property type="entry name" value="MM3350-like"/>
    <property type="match status" value="1"/>
</dbReference>
<dbReference type="RefSeq" id="WP_190894852.1">
    <property type="nucleotide sequence ID" value="NZ_JACJTE010000017.1"/>
</dbReference>
<dbReference type="Proteomes" id="UP000604661">
    <property type="component" value="Unassembled WGS sequence"/>
</dbReference>
<dbReference type="PANTHER" id="PTHR41878">
    <property type="entry name" value="LEXA REPRESSOR-RELATED"/>
    <property type="match status" value="1"/>
</dbReference>
<dbReference type="Pfam" id="PF07929">
    <property type="entry name" value="PRiA4_ORF3"/>
    <property type="match status" value="1"/>
</dbReference>